<dbReference type="InterPro" id="IPR006813">
    <property type="entry name" value="Glyco_trans_17"/>
</dbReference>
<name>A0AAD7KCW8_9AGAR</name>
<dbReference type="GO" id="GO:0016020">
    <property type="term" value="C:membrane"/>
    <property type="evidence" value="ECO:0007669"/>
    <property type="project" value="InterPro"/>
</dbReference>
<organism evidence="1 2">
    <name type="scientific">Mycena metata</name>
    <dbReference type="NCBI Taxonomy" id="1033252"/>
    <lineage>
        <taxon>Eukaryota</taxon>
        <taxon>Fungi</taxon>
        <taxon>Dikarya</taxon>
        <taxon>Basidiomycota</taxon>
        <taxon>Agaricomycotina</taxon>
        <taxon>Agaricomycetes</taxon>
        <taxon>Agaricomycetidae</taxon>
        <taxon>Agaricales</taxon>
        <taxon>Marasmiineae</taxon>
        <taxon>Mycenaceae</taxon>
        <taxon>Mycena</taxon>
    </lineage>
</organism>
<reference evidence="1" key="1">
    <citation type="submission" date="2023-03" db="EMBL/GenBank/DDBJ databases">
        <title>Massive genome expansion in bonnet fungi (Mycena s.s.) driven by repeated elements and novel gene families across ecological guilds.</title>
        <authorList>
            <consortium name="Lawrence Berkeley National Laboratory"/>
            <person name="Harder C.B."/>
            <person name="Miyauchi S."/>
            <person name="Viragh M."/>
            <person name="Kuo A."/>
            <person name="Thoen E."/>
            <person name="Andreopoulos B."/>
            <person name="Lu D."/>
            <person name="Skrede I."/>
            <person name="Drula E."/>
            <person name="Henrissat B."/>
            <person name="Morin E."/>
            <person name="Kohler A."/>
            <person name="Barry K."/>
            <person name="LaButti K."/>
            <person name="Morin E."/>
            <person name="Salamov A."/>
            <person name="Lipzen A."/>
            <person name="Mereny Z."/>
            <person name="Hegedus B."/>
            <person name="Baldrian P."/>
            <person name="Stursova M."/>
            <person name="Weitz H."/>
            <person name="Taylor A."/>
            <person name="Grigoriev I.V."/>
            <person name="Nagy L.G."/>
            <person name="Martin F."/>
            <person name="Kauserud H."/>
        </authorList>
    </citation>
    <scope>NUCLEOTIDE SEQUENCE</scope>
    <source>
        <strain evidence="1">CBHHK182m</strain>
    </source>
</reference>
<dbReference type="Proteomes" id="UP001215598">
    <property type="component" value="Unassembled WGS sequence"/>
</dbReference>
<dbReference type="GO" id="GO:0006044">
    <property type="term" value="P:N-acetylglucosamine metabolic process"/>
    <property type="evidence" value="ECO:0007669"/>
    <property type="project" value="TreeGrafter"/>
</dbReference>
<dbReference type="Pfam" id="PF04724">
    <property type="entry name" value="Glyco_transf_17"/>
    <property type="match status" value="1"/>
</dbReference>
<keyword evidence="2" id="KW-1185">Reference proteome</keyword>
<accession>A0AAD7KCW8</accession>
<evidence type="ECO:0000313" key="1">
    <source>
        <dbReference type="EMBL" id="KAJ7782764.1"/>
    </source>
</evidence>
<sequence length="309" mass="35340">MYVLMPTLIEYLVSQNQYQIVNALSSATHPIWDKAEGPTNIVTHYYAEGLDINEHTCTLHGWKKRQGPVKILDAILMSTELDLLEIRLNELDPVVDRFFIIESNTTFAGLPKTAVFAANRSRFSKFNKKINYRLIPGHALQPGETAFNQEAGTRDQMTKLLKSYIAEFPPETQTLVIMSDIDEIPSDNTVELLRTCDFGQAIHPQLRNYIYSWRASVHLWNSNKFYRHGQSSDTVLADAGWHCSYCFRTIPEYITKMKGFSHADRIGGHLDLLDPKRIQDTICHGKDIFGMLPEAYSYVDLFSKMSLEP</sequence>
<proteinExistence type="predicted"/>
<dbReference type="PANTHER" id="PTHR12224">
    <property type="entry name" value="BETA-1,4-MANNOSYL-GLYCOPROTEIN BETA-1,4-N-ACETYLGLUCOSAMINYL-TRANSFERASE"/>
    <property type="match status" value="1"/>
</dbReference>
<comment type="caution">
    <text evidence="1">The sequence shown here is derived from an EMBL/GenBank/DDBJ whole genome shotgun (WGS) entry which is preliminary data.</text>
</comment>
<dbReference type="AlphaFoldDB" id="A0AAD7KCW8"/>
<dbReference type="EMBL" id="JARKIB010000003">
    <property type="protein sequence ID" value="KAJ7782764.1"/>
    <property type="molecule type" value="Genomic_DNA"/>
</dbReference>
<protein>
    <submittedName>
        <fullName evidence="1">Glycosyltransferase family 17 protein</fullName>
    </submittedName>
</protein>
<dbReference type="PANTHER" id="PTHR12224:SF0">
    <property type="entry name" value="BETA-1,4-MANNOSYL-GLYCOPROTEIN 4-BETA-N-ACETYLGLUCOSAMINYLTRANSFERASE"/>
    <property type="match status" value="1"/>
</dbReference>
<evidence type="ECO:0000313" key="2">
    <source>
        <dbReference type="Proteomes" id="UP001215598"/>
    </source>
</evidence>
<gene>
    <name evidence="1" type="ORF">B0H16DRAFT_1658266</name>
</gene>
<dbReference type="GO" id="GO:0003830">
    <property type="term" value="F:beta-1,4-mannosylglycoprotein 4-beta-N-acetylglucosaminyltransferase activity"/>
    <property type="evidence" value="ECO:0007669"/>
    <property type="project" value="InterPro"/>
</dbReference>